<organism evidence="5 6">
    <name type="scientific">Granulicatella adiacens ATCC 49175</name>
    <dbReference type="NCBI Taxonomy" id="638301"/>
    <lineage>
        <taxon>Bacteria</taxon>
        <taxon>Bacillati</taxon>
        <taxon>Bacillota</taxon>
        <taxon>Bacilli</taxon>
        <taxon>Lactobacillales</taxon>
        <taxon>Carnobacteriaceae</taxon>
        <taxon>Granulicatella</taxon>
    </lineage>
</organism>
<dbReference type="InterPro" id="IPR036388">
    <property type="entry name" value="WH-like_DNA-bd_sf"/>
</dbReference>
<dbReference type="Gene3D" id="1.10.10.10">
    <property type="entry name" value="Winged helix-like DNA-binding domain superfamily/Winged helix DNA-binding domain"/>
    <property type="match status" value="1"/>
</dbReference>
<dbReference type="InterPro" id="IPR018356">
    <property type="entry name" value="Tscrpt_reg_HTH_DeoR_CS"/>
</dbReference>
<dbReference type="Pfam" id="PF08220">
    <property type="entry name" value="HTH_DeoR"/>
    <property type="match status" value="1"/>
</dbReference>
<dbReference type="InterPro" id="IPR011991">
    <property type="entry name" value="ArsR-like_HTH"/>
</dbReference>
<dbReference type="Proteomes" id="UP000005926">
    <property type="component" value="Unassembled WGS sequence"/>
</dbReference>
<dbReference type="InterPro" id="IPR036390">
    <property type="entry name" value="WH_DNA-bd_sf"/>
</dbReference>
<keyword evidence="2" id="KW-0238">DNA-binding</keyword>
<dbReference type="eggNOG" id="COG1349">
    <property type="taxonomic scope" value="Bacteria"/>
</dbReference>
<dbReference type="PANTHER" id="PTHR30363:SF44">
    <property type="entry name" value="AGA OPERON TRANSCRIPTIONAL REPRESSOR-RELATED"/>
    <property type="match status" value="1"/>
</dbReference>
<dbReference type="SUPFAM" id="SSF46785">
    <property type="entry name" value="Winged helix' DNA-binding domain"/>
    <property type="match status" value="1"/>
</dbReference>
<evidence type="ECO:0000259" key="4">
    <source>
        <dbReference type="PROSITE" id="PS51000"/>
    </source>
</evidence>
<evidence type="ECO:0000256" key="1">
    <source>
        <dbReference type="ARBA" id="ARBA00023015"/>
    </source>
</evidence>
<reference evidence="5 6" key="1">
    <citation type="submission" date="2009-08" db="EMBL/GenBank/DDBJ databases">
        <authorList>
            <person name="Muzny D."/>
            <person name="Qin X."/>
            <person name="Deng J."/>
            <person name="Jiang H."/>
            <person name="Liu Y."/>
            <person name="Qu J."/>
            <person name="Song X.-Z."/>
            <person name="Zhang L."/>
            <person name="Thornton R."/>
            <person name="Coyle M."/>
            <person name="Francisco L."/>
            <person name="Jackson L."/>
            <person name="Javaid M."/>
            <person name="Korchina V."/>
            <person name="Kovar C."/>
            <person name="Mata R."/>
            <person name="Mathew T."/>
            <person name="Ngo R."/>
            <person name="Nguyen L."/>
            <person name="Nguyen N."/>
            <person name="Okwuonu G."/>
            <person name="Ongeri F."/>
            <person name="Pham C."/>
            <person name="Simmons D."/>
            <person name="Wilczek-Boney K."/>
            <person name="Hale W."/>
            <person name="Jakkamsetti A."/>
            <person name="Pham P."/>
            <person name="Ruth R."/>
            <person name="San Lucas F."/>
            <person name="Warren J."/>
            <person name="Zhang J."/>
            <person name="Zhao Z."/>
            <person name="Zhou C."/>
            <person name="Zhu D."/>
            <person name="Lee S."/>
            <person name="Bess C."/>
            <person name="Blankenburg K."/>
            <person name="Forbes L."/>
            <person name="Fu Q."/>
            <person name="Gubbala S."/>
            <person name="Hirani K."/>
            <person name="Jayaseelan J.C."/>
            <person name="Lara F."/>
            <person name="Munidasa M."/>
            <person name="Palculict T."/>
            <person name="Patil S."/>
            <person name="Pu L.-L."/>
            <person name="Saada N."/>
            <person name="Tang L."/>
            <person name="Weissenberger G."/>
            <person name="Zhu Y."/>
            <person name="Hemphill L."/>
            <person name="Shang Y."/>
            <person name="Youmans B."/>
            <person name="Ayvaz T."/>
            <person name="Ross M."/>
            <person name="Santibanez J."/>
            <person name="Aqrawi P."/>
            <person name="Gross S."/>
            <person name="Joshi V."/>
            <person name="Fowler G."/>
            <person name="Nazareth L."/>
            <person name="Reid J."/>
            <person name="Worley K."/>
            <person name="Petrosino J."/>
            <person name="Highlander S."/>
            <person name="Gibbs R."/>
        </authorList>
    </citation>
    <scope>NUCLEOTIDE SEQUENCE [LARGE SCALE GENOMIC DNA]</scope>
    <source>
        <strain evidence="5 6">ATCC 49175</strain>
    </source>
</reference>
<sequence length="255" mass="28348">MKSSKGVVFKRQQRILQLLQENQEMSVEDLSKELEVSEITIRRDLQQFEDQGVVERFYGGARFLAGKIKQENVEQIQYNSMKKNIARRAAGLVRDHNMVFINSGSTAFLLLNFLADANVTILTNNGRSIFKKPSTKASIVISGGEIFEQKKSLVGDFAINSFSKARADICFLGVGGISKNGISTYALPETAVNRVILERTTGHRIIVTEGFKVGRDSNFHTADCNMITHLITDHTADPETVAYLKSIGVKVIFIS</sequence>
<protein>
    <submittedName>
        <fullName evidence="5">Transcriptional regulator, DeoR family</fullName>
    </submittedName>
</protein>
<dbReference type="RefSeq" id="WP_005605408.1">
    <property type="nucleotide sequence ID" value="NZ_CP102283.1"/>
</dbReference>
<dbReference type="InterPro" id="IPR001034">
    <property type="entry name" value="DeoR_HTH"/>
</dbReference>
<dbReference type="Pfam" id="PF00455">
    <property type="entry name" value="DeoRC"/>
    <property type="match status" value="1"/>
</dbReference>
<dbReference type="GeneID" id="78411368"/>
<dbReference type="PROSITE" id="PS51000">
    <property type="entry name" value="HTH_DEOR_2"/>
    <property type="match status" value="1"/>
</dbReference>
<dbReference type="SUPFAM" id="SSF100950">
    <property type="entry name" value="NagB/RpiA/CoA transferase-like"/>
    <property type="match status" value="1"/>
</dbReference>
<dbReference type="CDD" id="cd00090">
    <property type="entry name" value="HTH_ARSR"/>
    <property type="match status" value="1"/>
</dbReference>
<comment type="caution">
    <text evidence="5">The sequence shown here is derived from an EMBL/GenBank/DDBJ whole genome shotgun (WGS) entry which is preliminary data.</text>
</comment>
<dbReference type="STRING" id="638301.HMPREF0444_0361"/>
<dbReference type="PRINTS" id="PR00037">
    <property type="entry name" value="HTHLACR"/>
</dbReference>
<dbReference type="SMART" id="SM01134">
    <property type="entry name" value="DeoRC"/>
    <property type="match status" value="1"/>
</dbReference>
<dbReference type="InterPro" id="IPR037171">
    <property type="entry name" value="NagB/RpiA_transferase-like"/>
</dbReference>
<accession>C8NEL6</accession>
<evidence type="ECO:0000256" key="3">
    <source>
        <dbReference type="ARBA" id="ARBA00023163"/>
    </source>
</evidence>
<dbReference type="EMBL" id="ACKZ01000009">
    <property type="protein sequence ID" value="EEW37848.1"/>
    <property type="molecule type" value="Genomic_DNA"/>
</dbReference>
<dbReference type="InterPro" id="IPR050313">
    <property type="entry name" value="Carb_Metab_HTH_regulators"/>
</dbReference>
<dbReference type="PANTHER" id="PTHR30363">
    <property type="entry name" value="HTH-TYPE TRANSCRIPTIONAL REGULATOR SRLR-RELATED"/>
    <property type="match status" value="1"/>
</dbReference>
<feature type="domain" description="HTH deoR-type" evidence="4">
    <location>
        <begin position="8"/>
        <end position="63"/>
    </location>
</feature>
<dbReference type="PROSITE" id="PS00894">
    <property type="entry name" value="HTH_DEOR_1"/>
    <property type="match status" value="1"/>
</dbReference>
<name>C8NEL6_9LACT</name>
<dbReference type="GO" id="GO:0003700">
    <property type="term" value="F:DNA-binding transcription factor activity"/>
    <property type="evidence" value="ECO:0007669"/>
    <property type="project" value="InterPro"/>
</dbReference>
<evidence type="ECO:0000313" key="6">
    <source>
        <dbReference type="Proteomes" id="UP000005926"/>
    </source>
</evidence>
<dbReference type="HOGENOM" id="CLU_060699_1_1_9"/>
<dbReference type="Gene3D" id="3.40.50.1360">
    <property type="match status" value="1"/>
</dbReference>
<evidence type="ECO:0000256" key="2">
    <source>
        <dbReference type="ARBA" id="ARBA00023125"/>
    </source>
</evidence>
<dbReference type="InterPro" id="IPR014036">
    <property type="entry name" value="DeoR-like_C"/>
</dbReference>
<proteinExistence type="predicted"/>
<keyword evidence="6" id="KW-1185">Reference proteome</keyword>
<dbReference type="GO" id="GO:0003677">
    <property type="term" value="F:DNA binding"/>
    <property type="evidence" value="ECO:0007669"/>
    <property type="project" value="UniProtKB-KW"/>
</dbReference>
<keyword evidence="3" id="KW-0804">Transcription</keyword>
<dbReference type="SMART" id="SM00420">
    <property type="entry name" value="HTH_DEOR"/>
    <property type="match status" value="1"/>
</dbReference>
<evidence type="ECO:0000313" key="5">
    <source>
        <dbReference type="EMBL" id="EEW37848.1"/>
    </source>
</evidence>
<dbReference type="AlphaFoldDB" id="C8NEL6"/>
<keyword evidence="1" id="KW-0805">Transcription regulation</keyword>
<gene>
    <name evidence="5" type="ORF">HMPREF0444_0361</name>
</gene>